<reference evidence="3 4" key="2">
    <citation type="submission" date="2019-09" db="EMBL/GenBank/DDBJ databases">
        <authorList>
            <person name="Jin C."/>
        </authorList>
    </citation>
    <scope>NUCLEOTIDE SEQUENCE [LARGE SCALE GENOMIC DNA]</scope>
    <source>
        <strain evidence="3 4">BN140002</strain>
    </source>
</reference>
<evidence type="ECO:0000256" key="1">
    <source>
        <dbReference type="ARBA" id="ARBA00022603"/>
    </source>
</evidence>
<dbReference type="RefSeq" id="WP_149815814.1">
    <property type="nucleotide sequence ID" value="NZ_VUOA01000008.1"/>
</dbReference>
<gene>
    <name evidence="3" type="ORF">F0L46_04355</name>
</gene>
<dbReference type="Pfam" id="PF13489">
    <property type="entry name" value="Methyltransf_23"/>
    <property type="match status" value="1"/>
</dbReference>
<dbReference type="Proteomes" id="UP000323142">
    <property type="component" value="Unassembled WGS sequence"/>
</dbReference>
<keyword evidence="1 3" id="KW-0489">Methyltransferase</keyword>
<keyword evidence="2 3" id="KW-0808">Transferase</keyword>
<dbReference type="InterPro" id="IPR029063">
    <property type="entry name" value="SAM-dependent_MTases_sf"/>
</dbReference>
<dbReference type="OrthoDB" id="9793723at2"/>
<protein>
    <submittedName>
        <fullName evidence="3">Methyltransferase domain-containing protein</fullName>
    </submittedName>
</protein>
<accession>A0A5B2VNJ4</accession>
<dbReference type="SUPFAM" id="SSF53335">
    <property type="entry name" value="S-adenosyl-L-methionine-dependent methyltransferases"/>
    <property type="match status" value="1"/>
</dbReference>
<dbReference type="AlphaFoldDB" id="A0A5B2VNJ4"/>
<dbReference type="PANTHER" id="PTHR13090">
    <property type="entry name" value="ARGININE-HYDROXYLASE NDUFAF5, MITOCHONDRIAL"/>
    <property type="match status" value="1"/>
</dbReference>
<keyword evidence="4" id="KW-1185">Reference proteome</keyword>
<organism evidence="3 4">
    <name type="scientific">Salinarimonas soli</name>
    <dbReference type="NCBI Taxonomy" id="1638099"/>
    <lineage>
        <taxon>Bacteria</taxon>
        <taxon>Pseudomonadati</taxon>
        <taxon>Pseudomonadota</taxon>
        <taxon>Alphaproteobacteria</taxon>
        <taxon>Hyphomicrobiales</taxon>
        <taxon>Salinarimonadaceae</taxon>
        <taxon>Salinarimonas</taxon>
    </lineage>
</organism>
<comment type="caution">
    <text evidence="3">The sequence shown here is derived from an EMBL/GenBank/DDBJ whole genome shotgun (WGS) entry which is preliminary data.</text>
</comment>
<evidence type="ECO:0000313" key="4">
    <source>
        <dbReference type="Proteomes" id="UP000323142"/>
    </source>
</evidence>
<dbReference type="GO" id="GO:0032259">
    <property type="term" value="P:methylation"/>
    <property type="evidence" value="ECO:0007669"/>
    <property type="project" value="UniProtKB-KW"/>
</dbReference>
<evidence type="ECO:0000313" key="3">
    <source>
        <dbReference type="EMBL" id="KAA2241233.1"/>
    </source>
</evidence>
<dbReference type="InterPro" id="IPR050602">
    <property type="entry name" value="Malonyl-ACP_OMT"/>
</dbReference>
<reference evidence="3 4" key="1">
    <citation type="submission" date="2019-09" db="EMBL/GenBank/DDBJ databases">
        <title>Salinarimonas rosea gen. nov., sp. nov., a new member of the a-2 subgroup of the Proteobacteria.</title>
        <authorList>
            <person name="Liu J."/>
        </authorList>
    </citation>
    <scope>NUCLEOTIDE SEQUENCE [LARGE SCALE GENOMIC DNA]</scope>
    <source>
        <strain evidence="3 4">BN140002</strain>
    </source>
</reference>
<dbReference type="GO" id="GO:0008168">
    <property type="term" value="F:methyltransferase activity"/>
    <property type="evidence" value="ECO:0007669"/>
    <property type="project" value="UniProtKB-KW"/>
</dbReference>
<dbReference type="PANTHER" id="PTHR13090:SF1">
    <property type="entry name" value="ARGININE-HYDROXYLASE NDUFAF5, MITOCHONDRIAL"/>
    <property type="match status" value="1"/>
</dbReference>
<dbReference type="Gene3D" id="3.40.50.150">
    <property type="entry name" value="Vaccinia Virus protein VP39"/>
    <property type="match status" value="1"/>
</dbReference>
<dbReference type="EMBL" id="VUOA01000008">
    <property type="protein sequence ID" value="KAA2241233.1"/>
    <property type="molecule type" value="Genomic_DNA"/>
</dbReference>
<evidence type="ECO:0000256" key="2">
    <source>
        <dbReference type="ARBA" id="ARBA00022679"/>
    </source>
</evidence>
<name>A0A5B2VNJ4_9HYPH</name>
<proteinExistence type="predicted"/>
<sequence length="298" mass="32005">MSAPLVFDRPLARRRLARARAGGFAEFLLARAADDMEDRLAAVLREFPLALDVGTPTPLLAERLRASGRAGAVLRLAPTPEAGPLTAVADEEALPVPANAFALAVSLLALQSVNDLPGCLFQIRRALKPDGFFLACLFGGATLTELRQSFTQAEAELEGGVSPRVAPFAEVRDLGALLQRAGFALPVTDVDSVVVRYADPLGLLRDLRAMGLTSALVERRRAPLRRATLLRALQIYAERFADPDGRVRATFELVWLSGWSPHESQQQPLRPGSAKARLADALKVVEHGPGGAVEPGER</sequence>